<reference evidence="1 2" key="1">
    <citation type="submission" date="2024-01" db="EMBL/GenBank/DDBJ databases">
        <title>The genomes of 5 underutilized Papilionoideae crops provide insights into root nodulation and disease resistanc.</title>
        <authorList>
            <person name="Jiang F."/>
        </authorList>
    </citation>
    <scope>NUCLEOTIDE SEQUENCE [LARGE SCALE GENOMIC DNA]</scope>
    <source>
        <strain evidence="1">DUOXIRENSHENG_FW03</strain>
        <tissue evidence="1">Leaves</tissue>
    </source>
</reference>
<evidence type="ECO:0000313" key="2">
    <source>
        <dbReference type="Proteomes" id="UP001386955"/>
    </source>
</evidence>
<sequence>MLTAWGTCGWMEFFTMRWKSPIPLTYGASSWNTGFGSFLRSKLDPMAIDSSLESVFCSGFGFASTEAMFQKLGLSKRATCTRRSGGQFSLRSLTYHKSLEGWGSQGHAHGRITVHLPLSSSYVPYSPRNPFLGRVVQWMNNLNSRSPESITSLRSDLSSMGHVESHVNQQGPPCKAKYSWVALCLLVVTLKVSRAYLHFQASTQ</sequence>
<keyword evidence="2" id="KW-1185">Reference proteome</keyword>
<gene>
    <name evidence="1" type="ORF">VNO78_16322</name>
</gene>
<proteinExistence type="predicted"/>
<dbReference type="AlphaFoldDB" id="A0AAN9SI47"/>
<organism evidence="1 2">
    <name type="scientific">Psophocarpus tetragonolobus</name>
    <name type="common">Winged bean</name>
    <name type="synonym">Dolichos tetragonolobus</name>
    <dbReference type="NCBI Taxonomy" id="3891"/>
    <lineage>
        <taxon>Eukaryota</taxon>
        <taxon>Viridiplantae</taxon>
        <taxon>Streptophyta</taxon>
        <taxon>Embryophyta</taxon>
        <taxon>Tracheophyta</taxon>
        <taxon>Spermatophyta</taxon>
        <taxon>Magnoliopsida</taxon>
        <taxon>eudicotyledons</taxon>
        <taxon>Gunneridae</taxon>
        <taxon>Pentapetalae</taxon>
        <taxon>rosids</taxon>
        <taxon>fabids</taxon>
        <taxon>Fabales</taxon>
        <taxon>Fabaceae</taxon>
        <taxon>Papilionoideae</taxon>
        <taxon>50 kb inversion clade</taxon>
        <taxon>NPAAA clade</taxon>
        <taxon>indigoferoid/millettioid clade</taxon>
        <taxon>Phaseoleae</taxon>
        <taxon>Psophocarpus</taxon>
    </lineage>
</organism>
<accession>A0AAN9SI47</accession>
<protein>
    <submittedName>
        <fullName evidence="1">Uncharacterized protein</fullName>
    </submittedName>
</protein>
<evidence type="ECO:0000313" key="1">
    <source>
        <dbReference type="EMBL" id="KAK7395755.1"/>
    </source>
</evidence>
<name>A0AAN9SI47_PSOTE</name>
<dbReference type="EMBL" id="JAYMYS010000004">
    <property type="protein sequence ID" value="KAK7395755.1"/>
    <property type="molecule type" value="Genomic_DNA"/>
</dbReference>
<dbReference type="Proteomes" id="UP001386955">
    <property type="component" value="Unassembled WGS sequence"/>
</dbReference>
<comment type="caution">
    <text evidence="1">The sequence shown here is derived from an EMBL/GenBank/DDBJ whole genome shotgun (WGS) entry which is preliminary data.</text>
</comment>